<organism evidence="1 2">
    <name type="scientific">Nyctereutes procyonoides</name>
    <name type="common">Raccoon dog</name>
    <name type="synonym">Canis procyonoides</name>
    <dbReference type="NCBI Taxonomy" id="34880"/>
    <lineage>
        <taxon>Eukaryota</taxon>
        <taxon>Metazoa</taxon>
        <taxon>Chordata</taxon>
        <taxon>Craniata</taxon>
        <taxon>Vertebrata</taxon>
        <taxon>Euteleostomi</taxon>
        <taxon>Mammalia</taxon>
        <taxon>Eutheria</taxon>
        <taxon>Laurasiatheria</taxon>
        <taxon>Carnivora</taxon>
        <taxon>Caniformia</taxon>
        <taxon>Canidae</taxon>
        <taxon>Nyctereutes</taxon>
    </lineage>
</organism>
<reference evidence="1" key="1">
    <citation type="submission" date="2020-12" db="EMBL/GenBank/DDBJ databases">
        <authorList>
            <consortium name="Molecular Ecology Group"/>
        </authorList>
    </citation>
    <scope>NUCLEOTIDE SEQUENCE</scope>
    <source>
        <strain evidence="1">TBG_1078</strain>
    </source>
</reference>
<protein>
    <submittedName>
        <fullName evidence="1">(raccoon dog) hypothetical protein</fullName>
    </submittedName>
</protein>
<gene>
    <name evidence="1" type="ORF">NYPRO_LOCUS16961</name>
</gene>
<accession>A0A811Z3E0</accession>
<comment type="caution">
    <text evidence="1">The sequence shown here is derived from an EMBL/GenBank/DDBJ whole genome shotgun (WGS) entry which is preliminary data.</text>
</comment>
<dbReference type="EMBL" id="CAJHUB010000757">
    <property type="protein sequence ID" value="CAD7684168.1"/>
    <property type="molecule type" value="Genomic_DNA"/>
</dbReference>
<dbReference type="AlphaFoldDB" id="A0A811Z3E0"/>
<evidence type="ECO:0000313" key="2">
    <source>
        <dbReference type="Proteomes" id="UP000645828"/>
    </source>
</evidence>
<proteinExistence type="predicted"/>
<sequence>MVHPLLEKQSLLCFLFRLLQGDLSSSVLGFKNRTSRPLVF</sequence>
<evidence type="ECO:0000313" key="1">
    <source>
        <dbReference type="EMBL" id="CAD7684168.1"/>
    </source>
</evidence>
<keyword evidence="2" id="KW-1185">Reference proteome</keyword>
<dbReference type="Proteomes" id="UP000645828">
    <property type="component" value="Unassembled WGS sequence"/>
</dbReference>
<name>A0A811Z3E0_NYCPR</name>